<dbReference type="SUPFAM" id="SSF51556">
    <property type="entry name" value="Metallo-dependent hydrolases"/>
    <property type="match status" value="1"/>
</dbReference>
<dbReference type="InterPro" id="IPR006680">
    <property type="entry name" value="Amidohydro-rel"/>
</dbReference>
<comment type="similarity">
    <text evidence="1">Belongs to the metallo-dependent hydrolases superfamily.</text>
</comment>
<sequence>MTLDSHQHFWKYELPKHDWIDDEMAAIRRNFMPADLQPILAANGVDGCIAVQADQTLAETDFLLDIAAKHDFVKGVVGWIDLRADDLAEQLERYAGQPLLKGFRHVVQGEPDPLFLLQPNFLRGIDLIGQKGYTYDILIFPHQLVSALELVKQFPEYKFVIDHLAKPYAKAGYFTGWAAAMAAIAEFPNVCCKLSGLITEADYHNWTTDELLPYLRHALEVFGPDRCMFGSDWPVCRVAGDYAQVKGLIETLLQDSSPADQKAVFGENCARFYDI</sequence>
<proteinExistence type="inferred from homology"/>
<evidence type="ECO:0000313" key="4">
    <source>
        <dbReference type="Proteomes" id="UP000321907"/>
    </source>
</evidence>
<keyword evidence="4" id="KW-1185">Reference proteome</keyword>
<dbReference type="GO" id="GO:0016787">
    <property type="term" value="F:hydrolase activity"/>
    <property type="evidence" value="ECO:0007669"/>
    <property type="project" value="UniProtKB-KW"/>
</dbReference>
<dbReference type="AlphaFoldDB" id="A0A5C7FAR4"/>
<dbReference type="Gene3D" id="3.20.20.140">
    <property type="entry name" value="Metal-dependent hydrolases"/>
    <property type="match status" value="1"/>
</dbReference>
<evidence type="ECO:0000313" key="3">
    <source>
        <dbReference type="EMBL" id="TXF87907.1"/>
    </source>
</evidence>
<feature type="domain" description="Amidohydrolase-related" evidence="2">
    <location>
        <begin position="4"/>
        <end position="275"/>
    </location>
</feature>
<comment type="caution">
    <text evidence="3">The sequence shown here is derived from an EMBL/GenBank/DDBJ whole genome shotgun (WGS) entry which is preliminary data.</text>
</comment>
<dbReference type="PANTHER" id="PTHR43569">
    <property type="entry name" value="AMIDOHYDROLASE"/>
    <property type="match status" value="1"/>
</dbReference>
<keyword evidence="3" id="KW-0378">Hydrolase</keyword>
<dbReference type="InterPro" id="IPR032466">
    <property type="entry name" value="Metal_Hydrolase"/>
</dbReference>
<accession>A0A5C7FAR4</accession>
<name>A0A5C7FAR4_9BACT</name>
<dbReference type="RefSeq" id="WP_147931919.1">
    <property type="nucleotide sequence ID" value="NZ_VOXD01000029.1"/>
</dbReference>
<gene>
    <name evidence="3" type="ORF">FUA23_16755</name>
</gene>
<dbReference type="PANTHER" id="PTHR43569:SF2">
    <property type="entry name" value="AMIDOHYDROLASE-RELATED DOMAIN-CONTAINING PROTEIN"/>
    <property type="match status" value="1"/>
</dbReference>
<dbReference type="Proteomes" id="UP000321907">
    <property type="component" value="Unassembled WGS sequence"/>
</dbReference>
<dbReference type="InterPro" id="IPR052350">
    <property type="entry name" value="Metallo-dep_Lactonases"/>
</dbReference>
<dbReference type="OrthoDB" id="5450317at2"/>
<evidence type="ECO:0000259" key="2">
    <source>
        <dbReference type="Pfam" id="PF04909"/>
    </source>
</evidence>
<evidence type="ECO:0000256" key="1">
    <source>
        <dbReference type="ARBA" id="ARBA00038310"/>
    </source>
</evidence>
<dbReference type="EMBL" id="VOXD01000029">
    <property type="protein sequence ID" value="TXF87907.1"/>
    <property type="molecule type" value="Genomic_DNA"/>
</dbReference>
<protein>
    <submittedName>
        <fullName evidence="3">Amidohydrolase family protein</fullName>
    </submittedName>
</protein>
<reference evidence="3 4" key="1">
    <citation type="submission" date="2019-08" db="EMBL/GenBank/DDBJ databases">
        <title>Lewinella sp. strain SSH13 Genome sequencing and assembly.</title>
        <authorList>
            <person name="Kim I."/>
        </authorList>
    </citation>
    <scope>NUCLEOTIDE SEQUENCE [LARGE SCALE GENOMIC DNA]</scope>
    <source>
        <strain evidence="3 4">SSH13</strain>
    </source>
</reference>
<dbReference type="Pfam" id="PF04909">
    <property type="entry name" value="Amidohydro_2"/>
    <property type="match status" value="1"/>
</dbReference>
<organism evidence="3 4">
    <name type="scientific">Neolewinella aurantiaca</name>
    <dbReference type="NCBI Taxonomy" id="2602767"/>
    <lineage>
        <taxon>Bacteria</taxon>
        <taxon>Pseudomonadati</taxon>
        <taxon>Bacteroidota</taxon>
        <taxon>Saprospiria</taxon>
        <taxon>Saprospirales</taxon>
        <taxon>Lewinellaceae</taxon>
        <taxon>Neolewinella</taxon>
    </lineage>
</organism>